<keyword evidence="1" id="KW-0812">Transmembrane</keyword>
<feature type="transmembrane region" description="Helical" evidence="1">
    <location>
        <begin position="81"/>
        <end position="101"/>
    </location>
</feature>
<evidence type="ECO:0000256" key="1">
    <source>
        <dbReference type="SAM" id="Phobius"/>
    </source>
</evidence>
<evidence type="ECO:0000313" key="3">
    <source>
        <dbReference type="Proteomes" id="UP001498421"/>
    </source>
</evidence>
<dbReference type="PANTHER" id="PTHR35041:SF3">
    <property type="entry name" value="FORMYLMETHIONINE DEFORMYLASE-LIKE PROTEIN"/>
    <property type="match status" value="1"/>
</dbReference>
<gene>
    <name evidence="2" type="ORF">QQZ08_001206</name>
</gene>
<dbReference type="Proteomes" id="UP001498421">
    <property type="component" value="Unassembled WGS sequence"/>
</dbReference>
<feature type="transmembrane region" description="Helical" evidence="1">
    <location>
        <begin position="180"/>
        <end position="199"/>
    </location>
</feature>
<keyword evidence="3" id="KW-1185">Reference proteome</keyword>
<protein>
    <recommendedName>
        <fullName evidence="4">Formylmethionine deformylase-like protein</fullName>
    </recommendedName>
</protein>
<reference evidence="2 3" key="1">
    <citation type="journal article" date="2025" name="Microbiol. Resour. Announc.">
        <title>Draft genome sequences for Neonectria magnoliae and Neonectria punicea, canker pathogens of Liriodendron tulipifera and Acer saccharum in West Virginia.</title>
        <authorList>
            <person name="Petronek H.M."/>
            <person name="Kasson M.T."/>
            <person name="Metheny A.M."/>
            <person name="Stauder C.M."/>
            <person name="Lovett B."/>
            <person name="Lynch S.C."/>
            <person name="Garnas J.R."/>
            <person name="Kasson L.R."/>
            <person name="Stajich J.E."/>
        </authorList>
    </citation>
    <scope>NUCLEOTIDE SEQUENCE [LARGE SCALE GENOMIC DNA]</scope>
    <source>
        <strain evidence="2 3">NRRL 64651</strain>
    </source>
</reference>
<proteinExistence type="predicted"/>
<dbReference type="PANTHER" id="PTHR35041">
    <property type="entry name" value="MEDIATOR OF RNA POLYMERASE II TRANSCRIPTION SUBUNIT 1"/>
    <property type="match status" value="1"/>
</dbReference>
<keyword evidence="1" id="KW-1133">Transmembrane helix</keyword>
<organism evidence="2 3">
    <name type="scientific">Neonectria magnoliae</name>
    <dbReference type="NCBI Taxonomy" id="2732573"/>
    <lineage>
        <taxon>Eukaryota</taxon>
        <taxon>Fungi</taxon>
        <taxon>Dikarya</taxon>
        <taxon>Ascomycota</taxon>
        <taxon>Pezizomycotina</taxon>
        <taxon>Sordariomycetes</taxon>
        <taxon>Hypocreomycetidae</taxon>
        <taxon>Hypocreales</taxon>
        <taxon>Nectriaceae</taxon>
        <taxon>Neonectria</taxon>
    </lineage>
</organism>
<dbReference type="EMBL" id="JAZAVK010000006">
    <property type="protein sequence ID" value="KAK7432261.1"/>
    <property type="molecule type" value="Genomic_DNA"/>
</dbReference>
<name>A0ABR1IGG8_9HYPO</name>
<keyword evidence="1" id="KW-0472">Membrane</keyword>
<accession>A0ABR1IGG8</accession>
<evidence type="ECO:0008006" key="4">
    <source>
        <dbReference type="Google" id="ProtNLM"/>
    </source>
</evidence>
<comment type="caution">
    <text evidence="2">The sequence shown here is derived from an EMBL/GenBank/DDBJ whole genome shotgun (WGS) entry which is preliminary data.</text>
</comment>
<evidence type="ECO:0000313" key="2">
    <source>
        <dbReference type="EMBL" id="KAK7432261.1"/>
    </source>
</evidence>
<feature type="transmembrane region" description="Helical" evidence="1">
    <location>
        <begin position="121"/>
        <end position="138"/>
    </location>
</feature>
<sequence length="734" mass="82182">MERLTQLPASWKPVRGLKRKSSLASPDSANEVFQNDSQSTLLSPSSFDATGGNDNIDWVSQTTKQHPRALSCIPNYLMQTWSMYCFLLIGVLVAIGHHLFYNNLHGKDAVNQSAALRYGTFLAFLAKANFGTAIVLAFRQRAWMTVRHKILSLRAVDSLFASINDLSALFNWEAFSRAKLAMCFAIYLWATPLIVILTSDTLSVVSRIKQERGKCPSIRTLNFSIEETYDWRHPIVEDVSSLSTWNTTSKSKDLDPGEFDYWTGCNPDYFGLASKAIYLRNAIMRENAPGEICGLGWNCSFVLDFTGPGYKCEEPTVGKRFKPKPVGGSEAPFTADDILPYGNYSYIAITDHGDYASQQIETGSKGIPIHGPPYPPNLGAFKTEPILWIGYASLSNRTKKPPANATQEEWYDAFTPTIFGCENYEIQYTVQFNYTDGKQTYKVKDRRYLQKVINTTIVPGAFQDDGTFDKTVAVPETNYVFPEDTRKYHRIATYHSMGKFLRDLVNGTIVWPEGKKASQVTKTRLIEKEKVHGTTWPVARLDEKLRDFYEEMMLSLLSDPRFVAVSWAHDPSQHTSLDIGGPETNFPCVRERHTLLYDYNWAQLCTVYTVVVIVSIAGVVSGALATQEEGVMRDMSVSSIIAATRAQSLNVVQLDSDEDTKRLNIGFGWVLERSGARTRGFGLEGDVTQENPKMRGSSYRESELGRYSGIERGQTIGMISSRSGDGIEGNREGV</sequence>